<keyword evidence="1" id="KW-0732">Signal</keyword>
<dbReference type="CDD" id="cd08547">
    <property type="entry name" value="Type_II_cohesin"/>
    <property type="match status" value="1"/>
</dbReference>
<dbReference type="Proteomes" id="UP001524586">
    <property type="component" value="Unassembled WGS sequence"/>
</dbReference>
<dbReference type="Gene3D" id="2.60.40.680">
    <property type="match status" value="1"/>
</dbReference>
<dbReference type="InterPro" id="IPR008965">
    <property type="entry name" value="CBM2/CBM3_carb-bd_dom_sf"/>
</dbReference>
<dbReference type="InterPro" id="IPR002102">
    <property type="entry name" value="Cohesin_dom"/>
</dbReference>
<sequence>MNPKIHRLCSLTALLMFAGLSQASVFVNPTPSFLILSISQITQTGDSVDVGIGISGLGAGGSPSLGAYDLDLRFDANQLAFTGAVFGDTLLGNQLDLFDFGANPRSAELSAAGTVNLFELSLDAAADLNALQADGFTLATVSFKVLNAGAGELTLIGNTLSDADANPLSAVDMSVSITTVPLPAAIFPMAFGLLGLGVAGKARKPGVQ</sequence>
<feature type="domain" description="Cohesin" evidence="2">
    <location>
        <begin position="43"/>
        <end position="175"/>
    </location>
</feature>
<proteinExistence type="predicted"/>
<feature type="signal peptide" evidence="1">
    <location>
        <begin position="1"/>
        <end position="23"/>
    </location>
</feature>
<evidence type="ECO:0000313" key="4">
    <source>
        <dbReference type="Proteomes" id="UP001524586"/>
    </source>
</evidence>
<comment type="caution">
    <text evidence="3">The sequence shown here is derived from an EMBL/GenBank/DDBJ whole genome shotgun (WGS) entry which is preliminary data.</text>
</comment>
<name>A0ABT1U092_9GAMM</name>
<keyword evidence="4" id="KW-1185">Reference proteome</keyword>
<gene>
    <name evidence="3" type="ORF">NP596_02135</name>
</gene>
<dbReference type="Pfam" id="PF00963">
    <property type="entry name" value="Cohesin"/>
    <property type="match status" value="1"/>
</dbReference>
<reference evidence="3 4" key="1">
    <citation type="submission" date="2022-07" db="EMBL/GenBank/DDBJ databases">
        <title>Methylomonas rivi sp. nov., Methylomonas rosea sp. nov., Methylomonas aureus sp. nov. and Methylomonas subterranea sp. nov., four novel methanotrophs isolated from a freshwater creek and the deep terrestrial subsurface.</title>
        <authorList>
            <person name="Abin C."/>
            <person name="Sankaranarayanan K."/>
            <person name="Garner C."/>
            <person name="Sindelar R."/>
            <person name="Kotary K."/>
            <person name="Garner R."/>
            <person name="Barclay S."/>
            <person name="Lawson P."/>
            <person name="Krumholz L."/>
        </authorList>
    </citation>
    <scope>NUCLEOTIDE SEQUENCE [LARGE SCALE GENOMIC DNA]</scope>
    <source>
        <strain evidence="3 4">WSC-6</strain>
    </source>
</reference>
<feature type="chain" id="PRO_5045326877" evidence="1">
    <location>
        <begin position="24"/>
        <end position="208"/>
    </location>
</feature>
<dbReference type="EMBL" id="JANIBK010000005">
    <property type="protein sequence ID" value="MCQ8127243.1"/>
    <property type="molecule type" value="Genomic_DNA"/>
</dbReference>
<accession>A0ABT1U092</accession>
<evidence type="ECO:0000259" key="2">
    <source>
        <dbReference type="Pfam" id="PF00963"/>
    </source>
</evidence>
<organism evidence="3 4">
    <name type="scientific">Methylomonas rivi</name>
    <dbReference type="NCBI Taxonomy" id="2952226"/>
    <lineage>
        <taxon>Bacteria</taxon>
        <taxon>Pseudomonadati</taxon>
        <taxon>Pseudomonadota</taxon>
        <taxon>Gammaproteobacteria</taxon>
        <taxon>Methylococcales</taxon>
        <taxon>Methylococcaceae</taxon>
        <taxon>Methylomonas</taxon>
    </lineage>
</organism>
<dbReference type="RefSeq" id="WP_256613557.1">
    <property type="nucleotide sequence ID" value="NZ_JANIBK010000005.1"/>
</dbReference>
<dbReference type="SUPFAM" id="SSF49384">
    <property type="entry name" value="Carbohydrate-binding domain"/>
    <property type="match status" value="1"/>
</dbReference>
<evidence type="ECO:0000313" key="3">
    <source>
        <dbReference type="EMBL" id="MCQ8127243.1"/>
    </source>
</evidence>
<evidence type="ECO:0000256" key="1">
    <source>
        <dbReference type="SAM" id="SignalP"/>
    </source>
</evidence>
<protein>
    <submittedName>
        <fullName evidence="3">Cohesin domain-containing protein</fullName>
    </submittedName>
</protein>